<evidence type="ECO:0000313" key="4">
    <source>
        <dbReference type="WBParaSite" id="BPAG_0000547801-mRNA-1"/>
    </source>
</evidence>
<evidence type="ECO:0000313" key="2">
    <source>
        <dbReference type="EMBL" id="VDN86629.1"/>
    </source>
</evidence>
<dbReference type="AlphaFoldDB" id="A0A0N4TB91"/>
<dbReference type="GO" id="GO:0004714">
    <property type="term" value="F:transmembrane receptor protein tyrosine kinase activity"/>
    <property type="evidence" value="ECO:0007669"/>
    <property type="project" value="TreeGrafter"/>
</dbReference>
<dbReference type="SMART" id="SM00219">
    <property type="entry name" value="TyrKc"/>
    <property type="match status" value="1"/>
</dbReference>
<organism evidence="4">
    <name type="scientific">Brugia pahangi</name>
    <name type="common">Filarial nematode worm</name>
    <dbReference type="NCBI Taxonomy" id="6280"/>
    <lineage>
        <taxon>Eukaryota</taxon>
        <taxon>Metazoa</taxon>
        <taxon>Ecdysozoa</taxon>
        <taxon>Nematoda</taxon>
        <taxon>Chromadorea</taxon>
        <taxon>Rhabditida</taxon>
        <taxon>Spirurina</taxon>
        <taxon>Spiruromorpha</taxon>
        <taxon>Filarioidea</taxon>
        <taxon>Onchocercidae</taxon>
        <taxon>Brugia</taxon>
    </lineage>
</organism>
<dbReference type="PANTHER" id="PTHR24416">
    <property type="entry name" value="TYROSINE-PROTEIN KINASE RECEPTOR"/>
    <property type="match status" value="1"/>
</dbReference>
<reference evidence="4" key="1">
    <citation type="submission" date="2017-02" db="UniProtKB">
        <authorList>
            <consortium name="WormBaseParasite"/>
        </authorList>
    </citation>
    <scope>IDENTIFICATION</scope>
</reference>
<dbReference type="Proteomes" id="UP000278627">
    <property type="component" value="Unassembled WGS sequence"/>
</dbReference>
<dbReference type="WBParaSite" id="BPAG_0000547801-mRNA-1">
    <property type="protein sequence ID" value="BPAG_0000547801-mRNA-1"/>
    <property type="gene ID" value="BPAG_0000547801"/>
</dbReference>
<feature type="domain" description="Protein kinase" evidence="1">
    <location>
        <begin position="1"/>
        <end position="138"/>
    </location>
</feature>
<sequence>MFISREFFFLLNFEKKKRKRKRFFLRIKEVKPKKLRNIRWLAPEVFKTKQLTECTDVFAFGITLYEIFTGNLPYFSMSVEEIQSKLIAGHRIRPEMRDIKLPRNVLKLMKRCWRTDVSERPTMNGIWLELRAIRNSLIFKQQYAKFNFQQKTI</sequence>
<dbReference type="GO" id="GO:0043235">
    <property type="term" value="C:receptor complex"/>
    <property type="evidence" value="ECO:0007669"/>
    <property type="project" value="TreeGrafter"/>
</dbReference>
<dbReference type="InterPro" id="IPR020635">
    <property type="entry name" value="Tyr_kinase_cat_dom"/>
</dbReference>
<reference evidence="2 3" key="2">
    <citation type="submission" date="2018-11" db="EMBL/GenBank/DDBJ databases">
        <authorList>
            <consortium name="Pathogen Informatics"/>
        </authorList>
    </citation>
    <scope>NUCLEOTIDE SEQUENCE [LARGE SCALE GENOMIC DNA]</scope>
</reference>
<name>A0A0N4TB91_BRUPA</name>
<evidence type="ECO:0000259" key="1">
    <source>
        <dbReference type="PROSITE" id="PS50011"/>
    </source>
</evidence>
<dbReference type="InterPro" id="IPR011009">
    <property type="entry name" value="Kinase-like_dom_sf"/>
</dbReference>
<dbReference type="InterPro" id="IPR001245">
    <property type="entry name" value="Ser-Thr/Tyr_kinase_cat_dom"/>
</dbReference>
<proteinExistence type="predicted"/>
<dbReference type="Gene3D" id="1.10.510.10">
    <property type="entry name" value="Transferase(Phosphotransferase) domain 1"/>
    <property type="match status" value="1"/>
</dbReference>
<evidence type="ECO:0000313" key="3">
    <source>
        <dbReference type="Proteomes" id="UP000278627"/>
    </source>
</evidence>
<dbReference type="GO" id="GO:0007169">
    <property type="term" value="P:cell surface receptor protein tyrosine kinase signaling pathway"/>
    <property type="evidence" value="ECO:0007669"/>
    <property type="project" value="TreeGrafter"/>
</dbReference>
<dbReference type="GO" id="GO:0005524">
    <property type="term" value="F:ATP binding"/>
    <property type="evidence" value="ECO:0007669"/>
    <property type="project" value="InterPro"/>
</dbReference>
<dbReference type="InterPro" id="IPR050122">
    <property type="entry name" value="RTK"/>
</dbReference>
<dbReference type="GO" id="GO:0005886">
    <property type="term" value="C:plasma membrane"/>
    <property type="evidence" value="ECO:0007669"/>
    <property type="project" value="TreeGrafter"/>
</dbReference>
<dbReference type="Pfam" id="PF07714">
    <property type="entry name" value="PK_Tyr_Ser-Thr"/>
    <property type="match status" value="1"/>
</dbReference>
<dbReference type="STRING" id="6280.A0A0N4TB91"/>
<dbReference type="PANTHER" id="PTHR24416:SF611">
    <property type="entry name" value="TYROSINE-PROTEIN KINASE TRANSMEMBRANE RECEPTOR ROR"/>
    <property type="match status" value="1"/>
</dbReference>
<dbReference type="InterPro" id="IPR000719">
    <property type="entry name" value="Prot_kinase_dom"/>
</dbReference>
<protein>
    <submittedName>
        <fullName evidence="4">Protein kinase domain-containing protein</fullName>
    </submittedName>
</protein>
<keyword evidence="3" id="KW-1185">Reference proteome</keyword>
<gene>
    <name evidence="2" type="ORF">BPAG_LOCUS5443</name>
</gene>
<dbReference type="SUPFAM" id="SSF56112">
    <property type="entry name" value="Protein kinase-like (PK-like)"/>
    <property type="match status" value="1"/>
</dbReference>
<dbReference type="EMBL" id="UZAD01003807">
    <property type="protein sequence ID" value="VDN86629.1"/>
    <property type="molecule type" value="Genomic_DNA"/>
</dbReference>
<dbReference type="PROSITE" id="PS50011">
    <property type="entry name" value="PROTEIN_KINASE_DOM"/>
    <property type="match status" value="1"/>
</dbReference>
<accession>A0A0N4TB91</accession>